<dbReference type="Gene3D" id="3.40.50.1240">
    <property type="entry name" value="Phosphoglycerate mutase-like"/>
    <property type="match status" value="1"/>
</dbReference>
<keyword evidence="2" id="KW-1185">Reference proteome</keyword>
<comment type="caution">
    <text evidence="1">The sequence shown here is derived from an EMBL/GenBank/DDBJ whole genome shotgun (WGS) entry which is preliminary data.</text>
</comment>
<dbReference type="SUPFAM" id="SSF53254">
    <property type="entry name" value="Phosphoglycerate mutase-like"/>
    <property type="match status" value="1"/>
</dbReference>
<reference evidence="1 2" key="1">
    <citation type="submission" date="2023-07" db="EMBL/GenBank/DDBJ databases">
        <authorList>
            <person name="Lian W.-H."/>
        </authorList>
    </citation>
    <scope>NUCLEOTIDE SEQUENCE [LARGE SCALE GENOMIC DNA]</scope>
    <source>
        <strain evidence="1 2">SYSU DXS3180</strain>
    </source>
</reference>
<evidence type="ECO:0000313" key="1">
    <source>
        <dbReference type="EMBL" id="MEX6688774.1"/>
    </source>
</evidence>
<dbReference type="InterPro" id="IPR029033">
    <property type="entry name" value="His_PPase_superfam"/>
</dbReference>
<name>A0ABV3ZK14_9BACT</name>
<dbReference type="PANTHER" id="PTHR47623">
    <property type="entry name" value="OS09G0287300 PROTEIN"/>
    <property type="match status" value="1"/>
</dbReference>
<dbReference type="EMBL" id="JAULBC010000004">
    <property type="protein sequence ID" value="MEX6688774.1"/>
    <property type="molecule type" value="Genomic_DNA"/>
</dbReference>
<dbReference type="InterPro" id="IPR013078">
    <property type="entry name" value="His_Pase_superF_clade-1"/>
</dbReference>
<organism evidence="1 2">
    <name type="scientific">Danxiaibacter flavus</name>
    <dbReference type="NCBI Taxonomy" id="3049108"/>
    <lineage>
        <taxon>Bacteria</taxon>
        <taxon>Pseudomonadati</taxon>
        <taxon>Bacteroidota</taxon>
        <taxon>Chitinophagia</taxon>
        <taxon>Chitinophagales</taxon>
        <taxon>Chitinophagaceae</taxon>
        <taxon>Danxiaibacter</taxon>
    </lineage>
</organism>
<proteinExistence type="predicted"/>
<dbReference type="RefSeq" id="WP_369330183.1">
    <property type="nucleotide sequence ID" value="NZ_JAULBC010000004.1"/>
</dbReference>
<gene>
    <name evidence="1" type="ORF">QTN47_14800</name>
</gene>
<protein>
    <submittedName>
        <fullName evidence="1">Histidine phosphatase family protein</fullName>
    </submittedName>
</protein>
<dbReference type="CDD" id="cd07067">
    <property type="entry name" value="HP_PGM_like"/>
    <property type="match status" value="1"/>
</dbReference>
<sequence>MKSIIIVRHAKSSWSNNDLPDFERPLNHRGEKDAPEMASRLKKKVPKIDAFISSPAKRALATAAYFAEEYGLKKKEIEQVQQLYLADARNFYDVIRKIDNDVNVVAIFSHNPGITDFVNTLTSTRIDEMPTCAIFAIDADITSWANFADAEKTFQFFDYPKA</sequence>
<dbReference type="PANTHER" id="PTHR47623:SF1">
    <property type="entry name" value="OS09G0287300 PROTEIN"/>
    <property type="match status" value="1"/>
</dbReference>
<evidence type="ECO:0000313" key="2">
    <source>
        <dbReference type="Proteomes" id="UP001560573"/>
    </source>
</evidence>
<accession>A0ABV3ZK14</accession>
<dbReference type="Pfam" id="PF00300">
    <property type="entry name" value="His_Phos_1"/>
    <property type="match status" value="1"/>
</dbReference>
<dbReference type="Proteomes" id="UP001560573">
    <property type="component" value="Unassembled WGS sequence"/>
</dbReference>